<dbReference type="InterPro" id="IPR003148">
    <property type="entry name" value="RCK_N"/>
</dbReference>
<dbReference type="Gene3D" id="3.30.70.1450">
    <property type="entry name" value="Regulator of K+ conductance, C-terminal domain"/>
    <property type="match status" value="1"/>
</dbReference>
<reference evidence="4" key="1">
    <citation type="submission" date="2016-10" db="EMBL/GenBank/DDBJ databases">
        <authorList>
            <person name="Varghese N."/>
            <person name="Submissions S."/>
        </authorList>
    </citation>
    <scope>NUCLEOTIDE SEQUENCE [LARGE SCALE GENOMIC DNA]</scope>
    <source>
        <strain evidence="4">NLAE-zl-G277</strain>
    </source>
</reference>
<accession>A0A1I0FYD6</accession>
<dbReference type="Proteomes" id="UP000198508">
    <property type="component" value="Unassembled WGS sequence"/>
</dbReference>
<name>A0A1I0FYD6_9FIRM</name>
<dbReference type="EMBL" id="FOIM01000010">
    <property type="protein sequence ID" value="SET63546.1"/>
    <property type="molecule type" value="Genomic_DNA"/>
</dbReference>
<dbReference type="InterPro" id="IPR050721">
    <property type="entry name" value="Trk_Ktr_HKT_K-transport"/>
</dbReference>
<dbReference type="Pfam" id="PF02254">
    <property type="entry name" value="TrkA_N"/>
    <property type="match status" value="1"/>
</dbReference>
<dbReference type="Pfam" id="PF02080">
    <property type="entry name" value="TrkA_C"/>
    <property type="match status" value="1"/>
</dbReference>
<dbReference type="InterPro" id="IPR006037">
    <property type="entry name" value="RCK_C"/>
</dbReference>
<evidence type="ECO:0000259" key="2">
    <source>
        <dbReference type="PROSITE" id="PS51202"/>
    </source>
</evidence>
<sequence length="218" mass="24343">MKSILVIGMGRFGQHLCENLGKLDNQIMAVDMQEERLEPVLPYVVSAKIGDCTNELVLKSLGVDNFDICFICIGNNFQNSLEVTSMIKEMGARYVVSKANRDIHARLLLKNGADEVVYPDRDVAEKAAVRYSANHVFDYTELSAGVSIYEILPLPAWAGKSIKDLNIRQVYGISIIGVKDTDGHMTMLPGADYVIEKDVHLMVLGRQEDAEKILRQLR</sequence>
<dbReference type="SUPFAM" id="SSF51735">
    <property type="entry name" value="NAD(P)-binding Rossmann-fold domains"/>
    <property type="match status" value="1"/>
</dbReference>
<evidence type="ECO:0000313" key="4">
    <source>
        <dbReference type="Proteomes" id="UP000198508"/>
    </source>
</evidence>
<feature type="domain" description="RCK C-terminal" evidence="2">
    <location>
        <begin position="134"/>
        <end position="218"/>
    </location>
</feature>
<evidence type="ECO:0000313" key="3">
    <source>
        <dbReference type="EMBL" id="SET63546.1"/>
    </source>
</evidence>
<dbReference type="PANTHER" id="PTHR43833:SF7">
    <property type="entry name" value="KTR SYSTEM POTASSIUM UPTAKE PROTEIN C"/>
    <property type="match status" value="1"/>
</dbReference>
<dbReference type="PROSITE" id="PS51201">
    <property type="entry name" value="RCK_N"/>
    <property type="match status" value="1"/>
</dbReference>
<dbReference type="Gene3D" id="3.40.50.720">
    <property type="entry name" value="NAD(P)-binding Rossmann-like Domain"/>
    <property type="match status" value="1"/>
</dbReference>
<dbReference type="InterPro" id="IPR036291">
    <property type="entry name" value="NAD(P)-bd_dom_sf"/>
</dbReference>
<organism evidence="3 4">
    <name type="scientific">Enterocloster lavalensis</name>
    <dbReference type="NCBI Taxonomy" id="460384"/>
    <lineage>
        <taxon>Bacteria</taxon>
        <taxon>Bacillati</taxon>
        <taxon>Bacillota</taxon>
        <taxon>Clostridia</taxon>
        <taxon>Lachnospirales</taxon>
        <taxon>Lachnospiraceae</taxon>
        <taxon>Enterocloster</taxon>
    </lineage>
</organism>
<dbReference type="InterPro" id="IPR036721">
    <property type="entry name" value="RCK_C_sf"/>
</dbReference>
<dbReference type="RefSeq" id="WP_092363374.1">
    <property type="nucleotide sequence ID" value="NZ_DAINWJ010000207.1"/>
</dbReference>
<dbReference type="GO" id="GO:0008324">
    <property type="term" value="F:monoatomic cation transmembrane transporter activity"/>
    <property type="evidence" value="ECO:0007669"/>
    <property type="project" value="InterPro"/>
</dbReference>
<keyword evidence="4" id="KW-1185">Reference proteome</keyword>
<dbReference type="SUPFAM" id="SSF116726">
    <property type="entry name" value="TrkA C-terminal domain-like"/>
    <property type="match status" value="1"/>
</dbReference>
<feature type="domain" description="RCK N-terminal" evidence="1">
    <location>
        <begin position="1"/>
        <end position="118"/>
    </location>
</feature>
<protein>
    <submittedName>
        <fullName evidence="3">Trk system potassium uptake protein TrkA</fullName>
    </submittedName>
</protein>
<proteinExistence type="predicted"/>
<dbReference type="STRING" id="460384.SAMN05216313_11024"/>
<dbReference type="PROSITE" id="PS51202">
    <property type="entry name" value="RCK_C"/>
    <property type="match status" value="1"/>
</dbReference>
<gene>
    <name evidence="3" type="ORF">SAMN05216313_11024</name>
</gene>
<dbReference type="AlphaFoldDB" id="A0A1I0FYD6"/>
<dbReference type="PANTHER" id="PTHR43833">
    <property type="entry name" value="POTASSIUM CHANNEL PROTEIN 2-RELATED-RELATED"/>
    <property type="match status" value="1"/>
</dbReference>
<dbReference type="GeneID" id="93279834"/>
<evidence type="ECO:0000259" key="1">
    <source>
        <dbReference type="PROSITE" id="PS51201"/>
    </source>
</evidence>
<dbReference type="GO" id="GO:0006813">
    <property type="term" value="P:potassium ion transport"/>
    <property type="evidence" value="ECO:0007669"/>
    <property type="project" value="InterPro"/>
</dbReference>